<evidence type="ECO:0000256" key="1">
    <source>
        <dbReference type="ARBA" id="ARBA00007953"/>
    </source>
</evidence>
<comment type="function">
    <text evidence="4">Responsible for synthesis of pseudouridine from uracil-13 in transfer RNAs.</text>
</comment>
<name>A0A095X2E8_9GAMM</name>
<dbReference type="InterPro" id="IPR050170">
    <property type="entry name" value="TruD_pseudoU_synthase"/>
</dbReference>
<dbReference type="Gene3D" id="3.30.2350.20">
    <property type="entry name" value="TruD, catalytic domain"/>
    <property type="match status" value="1"/>
</dbReference>
<evidence type="ECO:0000256" key="3">
    <source>
        <dbReference type="ARBA" id="ARBA00023235"/>
    </source>
</evidence>
<comment type="caution">
    <text evidence="6">The sequence shown here is derived from an EMBL/GenBank/DDBJ whole genome shotgun (WGS) entry which is preliminary data.</text>
</comment>
<dbReference type="HOGENOM" id="CLU_005281_4_0_6"/>
<dbReference type="InterPro" id="IPR020103">
    <property type="entry name" value="PsdUridine_synth_cat_dom_sf"/>
</dbReference>
<dbReference type="GO" id="GO:0005829">
    <property type="term" value="C:cytosol"/>
    <property type="evidence" value="ECO:0007669"/>
    <property type="project" value="TreeGrafter"/>
</dbReference>
<dbReference type="Pfam" id="PF01142">
    <property type="entry name" value="TruD"/>
    <property type="match status" value="2"/>
</dbReference>
<protein>
    <recommendedName>
        <fullName evidence="4">tRNA pseudouridine synthase D</fullName>
        <ecNumber evidence="4">5.4.99.27</ecNumber>
    </recommendedName>
    <alternativeName>
        <fullName evidence="4">tRNA pseudouridine(13) synthase</fullName>
    </alternativeName>
    <alternativeName>
        <fullName evidence="4">tRNA pseudouridylate synthase D</fullName>
    </alternativeName>
    <alternativeName>
        <fullName evidence="4">tRNA-uridine isomerase D</fullName>
    </alternativeName>
</protein>
<gene>
    <name evidence="4" type="primary">truD</name>
    <name evidence="6" type="ORF">HRUBRA_00241</name>
</gene>
<comment type="similarity">
    <text evidence="1 4">Belongs to the pseudouridine synthase TruD family.</text>
</comment>
<dbReference type="GO" id="GO:0031119">
    <property type="term" value="P:tRNA pseudouridine synthesis"/>
    <property type="evidence" value="ECO:0007669"/>
    <property type="project" value="UniProtKB-UniRule"/>
</dbReference>
<reference evidence="6 7" key="1">
    <citation type="journal article" date="2014" name="Genome Announc.">
        <title>Genome Sequence of Gammaproteobacterial Pseudohaliea rubra Type Strain DSM 19751, Isolated from Coastal Seawater of the Mediterranean Sea.</title>
        <authorList>
            <person name="Spring S."/>
            <person name="Fiebig A."/>
            <person name="Riedel T."/>
            <person name="Goker M."/>
            <person name="Klenk H.P."/>
        </authorList>
    </citation>
    <scope>NUCLEOTIDE SEQUENCE [LARGE SCALE GENOMIC DNA]</scope>
    <source>
        <strain evidence="6 7">DSM 19751</strain>
    </source>
</reference>
<proteinExistence type="inferred from homology"/>
<comment type="catalytic activity">
    <reaction evidence="4">
        <text>uridine(13) in tRNA = pseudouridine(13) in tRNA</text>
        <dbReference type="Rhea" id="RHEA:42540"/>
        <dbReference type="Rhea" id="RHEA-COMP:10105"/>
        <dbReference type="Rhea" id="RHEA-COMP:10106"/>
        <dbReference type="ChEBI" id="CHEBI:65314"/>
        <dbReference type="ChEBI" id="CHEBI:65315"/>
        <dbReference type="EC" id="5.4.99.27"/>
    </reaction>
</comment>
<accession>A0A095X2E8</accession>
<dbReference type="Gene3D" id="3.30.2340.10">
    <property type="entry name" value="TruD, insertion domain"/>
    <property type="match status" value="1"/>
</dbReference>
<feature type="domain" description="TRUD" evidence="5">
    <location>
        <begin position="148"/>
        <end position="295"/>
    </location>
</feature>
<organism evidence="6 7">
    <name type="scientific">Pseudohaliea rubra DSM 19751</name>
    <dbReference type="NCBI Taxonomy" id="1265313"/>
    <lineage>
        <taxon>Bacteria</taxon>
        <taxon>Pseudomonadati</taxon>
        <taxon>Pseudomonadota</taxon>
        <taxon>Gammaproteobacteria</taxon>
        <taxon>Cellvibrionales</taxon>
        <taxon>Halieaceae</taxon>
        <taxon>Pseudohaliea</taxon>
    </lineage>
</organism>
<dbReference type="AlphaFoldDB" id="A0A095X2E8"/>
<sequence>MATARLRVLPEDFQVDEQLGFEPEGEGEHLFLSLRKRGLDTEAVAQRLARWAAVAPSAVSYAGRKDRHAVTTQWFSVQLPGRADPDPALLAEDEALAVLAMARHPRKLRRGVHRGNAFRLRLRELTPVGGGDLRGPLEARLLDLSRRGAPNYFGEQRFGSGGSNLAQARRWRDGGRPPGGRGRRGMLLSALRAEAFNTLLAERVRAGDWETVAPGDVCQLAGSRSLFAHDGSDDLAARAAAGDLHLALPLPGRGERREGADARARQDAAWSSLVTDLAHLERVGVELAYRAARVLPGDFAWEFCDDGSLILTFTLVTGSFATAVVAELVDYSHKEQAGP</sequence>
<dbReference type="InterPro" id="IPR001656">
    <property type="entry name" value="PsdUridine_synth_TruD"/>
</dbReference>
<dbReference type="EMBL" id="AUVB01000012">
    <property type="protein sequence ID" value="KGE05039.1"/>
    <property type="molecule type" value="Genomic_DNA"/>
</dbReference>
<keyword evidence="2 4" id="KW-0819">tRNA processing</keyword>
<dbReference type="eggNOG" id="COG0585">
    <property type="taxonomic scope" value="Bacteria"/>
</dbReference>
<dbReference type="PANTHER" id="PTHR47811">
    <property type="entry name" value="TRNA PSEUDOURIDINE SYNTHASE D"/>
    <property type="match status" value="1"/>
</dbReference>
<evidence type="ECO:0000256" key="2">
    <source>
        <dbReference type="ARBA" id="ARBA00022694"/>
    </source>
</evidence>
<feature type="active site" description="Nucleophile" evidence="4">
    <location>
        <position position="66"/>
    </location>
</feature>
<dbReference type="PATRIC" id="fig|1265313.6.peg.241"/>
<dbReference type="SUPFAM" id="SSF55120">
    <property type="entry name" value="Pseudouridine synthase"/>
    <property type="match status" value="1"/>
</dbReference>
<dbReference type="PROSITE" id="PS01268">
    <property type="entry name" value="UPF0024"/>
    <property type="match status" value="1"/>
</dbReference>
<dbReference type="GO" id="GO:0003723">
    <property type="term" value="F:RNA binding"/>
    <property type="evidence" value="ECO:0007669"/>
    <property type="project" value="InterPro"/>
</dbReference>
<dbReference type="InterPro" id="IPR011760">
    <property type="entry name" value="PsdUridine_synth_TruD_insert"/>
</dbReference>
<dbReference type="Proteomes" id="UP000029640">
    <property type="component" value="Unassembled WGS sequence"/>
</dbReference>
<evidence type="ECO:0000313" key="6">
    <source>
        <dbReference type="EMBL" id="KGE05039.1"/>
    </source>
</evidence>
<dbReference type="PANTHER" id="PTHR47811:SF1">
    <property type="entry name" value="TRNA PSEUDOURIDINE SYNTHASE D"/>
    <property type="match status" value="1"/>
</dbReference>
<dbReference type="PROSITE" id="PS50984">
    <property type="entry name" value="TRUD"/>
    <property type="match status" value="1"/>
</dbReference>
<dbReference type="HAMAP" id="MF_01082">
    <property type="entry name" value="TruD"/>
    <property type="match status" value="1"/>
</dbReference>
<dbReference type="STRING" id="1265313.HRUBRA_00241"/>
<evidence type="ECO:0000313" key="7">
    <source>
        <dbReference type="Proteomes" id="UP000029640"/>
    </source>
</evidence>
<dbReference type="EC" id="5.4.99.27" evidence="4"/>
<keyword evidence="3 4" id="KW-0413">Isomerase</keyword>
<evidence type="ECO:0000256" key="4">
    <source>
        <dbReference type="HAMAP-Rule" id="MF_01082"/>
    </source>
</evidence>
<dbReference type="InterPro" id="IPR020119">
    <property type="entry name" value="PsdUridine_synth_TruD_CS"/>
</dbReference>
<evidence type="ECO:0000259" key="5">
    <source>
        <dbReference type="PROSITE" id="PS50984"/>
    </source>
</evidence>
<keyword evidence="7" id="KW-1185">Reference proteome</keyword>
<dbReference type="GO" id="GO:0160150">
    <property type="term" value="F:tRNA pseudouridine(13) synthase activity"/>
    <property type="evidence" value="ECO:0007669"/>
    <property type="project" value="UniProtKB-EC"/>
</dbReference>
<dbReference type="InterPro" id="IPR042214">
    <property type="entry name" value="TruD_catalytic"/>
</dbReference>
<dbReference type="InterPro" id="IPR043165">
    <property type="entry name" value="TruD_insert_sf"/>
</dbReference>